<accession>A0ABN8SH80</accession>
<feature type="compositionally biased region" description="Polar residues" evidence="1">
    <location>
        <begin position="111"/>
        <end position="122"/>
    </location>
</feature>
<evidence type="ECO:0000256" key="1">
    <source>
        <dbReference type="SAM" id="MobiDB-lite"/>
    </source>
</evidence>
<feature type="non-terminal residue" evidence="2">
    <location>
        <position position="1"/>
    </location>
</feature>
<dbReference type="EMBL" id="CALNXI010002840">
    <property type="protein sequence ID" value="CAH3191045.1"/>
    <property type="molecule type" value="Genomic_DNA"/>
</dbReference>
<comment type="caution">
    <text evidence="2">The sequence shown here is derived from an EMBL/GenBank/DDBJ whole genome shotgun (WGS) entry which is preliminary data.</text>
</comment>
<sequence>WLLFTTVSPCNFQIVPVSAIQRNFERPAQSTTLSIEARLDLLPCVRHSGLKETNELQRRFFFPPSSRPDQLLHAGRLLRPLNQTTKPVHQTDRPPHHCRPDSRPDLRSDHQTQSPNYQSNRSGRFHQARPPKPTRLL</sequence>
<feature type="compositionally biased region" description="Basic and acidic residues" evidence="1">
    <location>
        <begin position="89"/>
        <end position="110"/>
    </location>
</feature>
<name>A0ABN8SH80_9CNID</name>
<dbReference type="Proteomes" id="UP001159427">
    <property type="component" value="Unassembled WGS sequence"/>
</dbReference>
<evidence type="ECO:0000313" key="3">
    <source>
        <dbReference type="Proteomes" id="UP001159427"/>
    </source>
</evidence>
<reference evidence="2 3" key="1">
    <citation type="submission" date="2022-05" db="EMBL/GenBank/DDBJ databases">
        <authorList>
            <consortium name="Genoscope - CEA"/>
            <person name="William W."/>
        </authorList>
    </citation>
    <scope>NUCLEOTIDE SEQUENCE [LARGE SCALE GENOMIC DNA]</scope>
</reference>
<feature type="non-terminal residue" evidence="2">
    <location>
        <position position="137"/>
    </location>
</feature>
<organism evidence="2 3">
    <name type="scientific">Porites evermanni</name>
    <dbReference type="NCBI Taxonomy" id="104178"/>
    <lineage>
        <taxon>Eukaryota</taxon>
        <taxon>Metazoa</taxon>
        <taxon>Cnidaria</taxon>
        <taxon>Anthozoa</taxon>
        <taxon>Hexacorallia</taxon>
        <taxon>Scleractinia</taxon>
        <taxon>Fungiina</taxon>
        <taxon>Poritidae</taxon>
        <taxon>Porites</taxon>
    </lineage>
</organism>
<feature type="region of interest" description="Disordered" evidence="1">
    <location>
        <begin position="79"/>
        <end position="137"/>
    </location>
</feature>
<protein>
    <submittedName>
        <fullName evidence="2">Uncharacterized protein</fullName>
    </submittedName>
</protein>
<evidence type="ECO:0000313" key="2">
    <source>
        <dbReference type="EMBL" id="CAH3191045.1"/>
    </source>
</evidence>
<gene>
    <name evidence="2" type="ORF">PEVE_00021230</name>
</gene>
<keyword evidence="3" id="KW-1185">Reference proteome</keyword>
<proteinExistence type="predicted"/>